<dbReference type="GO" id="GO:0005737">
    <property type="term" value="C:cytoplasm"/>
    <property type="evidence" value="ECO:0007669"/>
    <property type="project" value="TreeGrafter"/>
</dbReference>
<dbReference type="InterPro" id="IPR000408">
    <property type="entry name" value="Reg_chr_condens"/>
</dbReference>
<dbReference type="InterPro" id="IPR051553">
    <property type="entry name" value="Ran_GTPase-activating"/>
</dbReference>
<dbReference type="SUPFAM" id="SSF50985">
    <property type="entry name" value="RCC1/BLIP-II"/>
    <property type="match status" value="2"/>
</dbReference>
<evidence type="ECO:0000313" key="3">
    <source>
        <dbReference type="Proteomes" id="UP000197003"/>
    </source>
</evidence>
<dbReference type="GO" id="GO:0005085">
    <property type="term" value="F:guanyl-nucleotide exchange factor activity"/>
    <property type="evidence" value="ECO:0007669"/>
    <property type="project" value="TreeGrafter"/>
</dbReference>
<dbReference type="PROSITE" id="PS51257">
    <property type="entry name" value="PROKAR_LIPOPROTEIN"/>
    <property type="match status" value="1"/>
</dbReference>
<dbReference type="PRINTS" id="PR00633">
    <property type="entry name" value="RCCNDNSATION"/>
</dbReference>
<dbReference type="PROSITE" id="PS50012">
    <property type="entry name" value="RCC1_3"/>
    <property type="match status" value="9"/>
</dbReference>
<dbReference type="Pfam" id="PF13540">
    <property type="entry name" value="RCC1_2"/>
    <property type="match status" value="2"/>
</dbReference>
<dbReference type="RefSeq" id="WP_088564980.1">
    <property type="nucleotide sequence ID" value="NZ_CP020946.1"/>
</dbReference>
<dbReference type="PANTHER" id="PTHR45982:SF1">
    <property type="entry name" value="REGULATOR OF CHROMOSOME CONDENSATION"/>
    <property type="match status" value="1"/>
</dbReference>
<evidence type="ECO:0000313" key="2">
    <source>
        <dbReference type="EMBL" id="ASD63442.1"/>
    </source>
</evidence>
<dbReference type="AlphaFoldDB" id="A0A1Z3N7I1"/>
<sequence>MTTKYIRNLLLTLNLLLLTACSLDAELFEKIKSTSEASTDLSLKISDLPTNVPESFPYYGQVQVTGLSSGLSSFSTPALSLQDSTCPGLSINADGWISGVLDKVSGESCEFKVKVTQGSVSVVSDVISLGVQNSLQLTLSQENFSFDSGAPTQNTVLNLSAPAPFATYLDYSIYSANSESSLFNGMNTGKILVPAGATSVVIPLTLQAGLSLSSAEHQTIQLNSGMSGLKPKIELVIPLEFTGGAPAQVFQDINVSDTHICAISDGKLYCWGNNDKYRLGLGAGDQDNRTKPVRVGTSTTWQKVALSSEGTCGLNGGKLYCWGRNDAGRSATGSMVPSEVTEPTQVGADSDWQDLVGGTHFSCGIRSGELYCWGFNQFGQLATGDILTKYSPTRVGASTTWQKISAGGSHVCGLDSGKLYCWGAGSRLQLGNNASVTRQQSVLQVGASASWQDVVAGNDHTCGINAGKLYCWGDNYSGQLGLGAAEAGNIIGAISQVGTASDWESLAAGGNHTCGIRNGGDLYCWGAVSYQSGVWEPTRIGTDSTWSKISTSYYMTCGINNGSVLCWAHDESTINYIGLGEDRAEIAHKPHRVGLSTSWSLPSAGYGHSCAINAGRLYCWGDNSSFQLGQNDNGSLASIIVPQQVGNSKAWQKIASGGGHTCGIKEGELYCWGLNVGFDFGGGGPPPPPPPPGGGGFMPMNVSPVSQVPTRVGTSKAWTAIAAGSGQLCGINGGKMYCWGQNSDGQMAADPATVPLVEEPTQVGTSDKWHAVGISSYHSCGIDDGKLYCWGYGDDGELGDGNNTSSHTPVRVGSDSDWTAVVAGNLHTCGIRSGQLYCWGGSYQGALGTGSMVDASTPQRVGVSSSWTEIASGFENSAVCGIDGGKLFCWGSDGWGQQGNGSAFTGAEVVPIQLGTSTNWQKVSVGERNVCAVNAGKLFCWGGNNNGQSALPPTPGAADPTTPTLITGF</sequence>
<gene>
    <name evidence="2" type="ORF">B9G79_07600</name>
</gene>
<proteinExistence type="predicted"/>
<dbReference type="Gene3D" id="2.130.10.30">
    <property type="entry name" value="Regulator of chromosome condensation 1/beta-lactamase-inhibitor protein II"/>
    <property type="match status" value="4"/>
</dbReference>
<dbReference type="InterPro" id="IPR009091">
    <property type="entry name" value="RCC1/BLIP-II"/>
</dbReference>
<feature type="signal peptide" evidence="1">
    <location>
        <begin position="1"/>
        <end position="25"/>
    </location>
</feature>
<dbReference type="PANTHER" id="PTHR45982">
    <property type="entry name" value="REGULATOR OF CHROMOSOME CONDENSATION"/>
    <property type="match status" value="1"/>
</dbReference>
<dbReference type="OrthoDB" id="5652970at2"/>
<organism evidence="2 3">
    <name type="scientific">Bdellovibrio bacteriovorus</name>
    <dbReference type="NCBI Taxonomy" id="959"/>
    <lineage>
        <taxon>Bacteria</taxon>
        <taxon>Pseudomonadati</taxon>
        <taxon>Bdellovibrionota</taxon>
        <taxon>Bdellovibrionia</taxon>
        <taxon>Bdellovibrionales</taxon>
        <taxon>Pseudobdellovibrionaceae</taxon>
        <taxon>Bdellovibrio</taxon>
    </lineage>
</organism>
<dbReference type="Pfam" id="PF00415">
    <property type="entry name" value="RCC1"/>
    <property type="match status" value="5"/>
</dbReference>
<feature type="chain" id="PRO_5012170351" description="RTX family exoprotein" evidence="1">
    <location>
        <begin position="26"/>
        <end position="969"/>
    </location>
</feature>
<protein>
    <recommendedName>
        <fullName evidence="4">RTX family exoprotein</fullName>
    </recommendedName>
</protein>
<accession>A0A1Z3N7I1</accession>
<dbReference type="EMBL" id="CP020946">
    <property type="protein sequence ID" value="ASD63442.1"/>
    <property type="molecule type" value="Genomic_DNA"/>
</dbReference>
<keyword evidence="1" id="KW-0732">Signal</keyword>
<evidence type="ECO:0000256" key="1">
    <source>
        <dbReference type="SAM" id="SignalP"/>
    </source>
</evidence>
<evidence type="ECO:0008006" key="4">
    <source>
        <dbReference type="Google" id="ProtNLM"/>
    </source>
</evidence>
<dbReference type="Proteomes" id="UP000197003">
    <property type="component" value="Chromosome"/>
</dbReference>
<name>A0A1Z3N7I1_BDEBC</name>
<reference evidence="2 3" key="1">
    <citation type="submission" date="2017-04" db="EMBL/GenBank/DDBJ databases">
        <title>Whole genome sequence of Bdellovibrio bacteriovorus strain SSB218315.</title>
        <authorList>
            <person name="Oyedara O."/>
            <person name="Rodriguez-Perez M.A."/>
        </authorList>
    </citation>
    <scope>NUCLEOTIDE SEQUENCE [LARGE SCALE GENOMIC DNA]</scope>
    <source>
        <strain evidence="2 3">SSB218315</strain>
    </source>
</reference>